<comment type="caution">
    <text evidence="4">The sequence shown here is derived from an EMBL/GenBank/DDBJ whole genome shotgun (WGS) entry which is preliminary data.</text>
</comment>
<dbReference type="EMBL" id="JAGSPM010000006">
    <property type="protein sequence ID" value="MBR7747229.1"/>
    <property type="molecule type" value="Genomic_DNA"/>
</dbReference>
<keyword evidence="5" id="KW-1185">Reference proteome</keyword>
<sequence>MAIQAKFVQSTKLSSDLENLDSNADLANHRQSSISDASQNQVIKTQDAVASENIESDRISPRPDSSRGLPKYLKMGIESLSGISMDHVQVHYNSDRPAQLNAYAYAQGSQIHLAHGQEHHLPHEAWHVVQQAQGRVKPTMQMKTGALINDDSGLEAEADKMGMQASNLLGIKNTMQLHSSLPNFSAMPMQLSYKFEKREWGEGNRKMAPKSFEEEGSDGKFTRVEADSELPTAYGVLSSIFGKNLRKEVFKKTSMLASNCTRPHLVSASLERNVNRDVRGSDDAAIVTAIGNLGDEEFLIRNGPSKLRTVSYHGGHFIGNQVMGGDISNVPWNVAPQDANNNQFAYNFTIEKMLRDAVPGTQYSYEVKVSYRSLNYRVNQQTLLDNKIIKELDPKLAWEIQIPARIPQIWEATATMTNDGQFASPAKTEGTTYDQLSQDLEGELNERNKRHSAHYKLDFEDEDKNELALEDVKYDASAVKKISFEMHQVQPSDLESSPPPKNWGENVMTDFGEVMLEKVTVEKVEKLLKEIRDQYEKIDFTQMEDDIDIKDEEFSRTLNTFQFGSETNLDFQIQCADKIIGEFEKFNYFLQHKNYCQKFNTELDELNQLNEKLQKEGAVVEKIGIEDIKLLDQNELRQRKRTLEAVNSSIQTLLDKKANIRMKRDVIMENKTGFEDFCNKIKKERVVRKRYSNIRSFVGKRGQLEKSDLMSIESRILEIKPSGIVFK</sequence>
<feature type="coiled-coil region" evidence="1">
    <location>
        <begin position="596"/>
        <end position="623"/>
    </location>
</feature>
<dbReference type="AlphaFoldDB" id="A0A941I4R6"/>
<dbReference type="Proteomes" id="UP000680158">
    <property type="component" value="Unassembled WGS sequence"/>
</dbReference>
<protein>
    <submittedName>
        <fullName evidence="4">DUF4157 domain-containing protein</fullName>
    </submittedName>
</protein>
<accession>A0A941I4R6</accession>
<name>A0A941I4R6_9BURK</name>
<dbReference type="Pfam" id="PF13699">
    <property type="entry name" value="eCIS_core"/>
    <property type="match status" value="1"/>
</dbReference>
<evidence type="ECO:0000313" key="5">
    <source>
        <dbReference type="Proteomes" id="UP000680158"/>
    </source>
</evidence>
<feature type="domain" description="eCIS core" evidence="3">
    <location>
        <begin position="69"/>
        <end position="134"/>
    </location>
</feature>
<evidence type="ECO:0000313" key="4">
    <source>
        <dbReference type="EMBL" id="MBR7747229.1"/>
    </source>
</evidence>
<feature type="region of interest" description="Disordered" evidence="2">
    <location>
        <begin position="29"/>
        <end position="69"/>
    </location>
</feature>
<evidence type="ECO:0000256" key="1">
    <source>
        <dbReference type="SAM" id="Coils"/>
    </source>
</evidence>
<organism evidence="4 5">
    <name type="scientific">Undibacterium baiyunense</name>
    <dbReference type="NCBI Taxonomy" id="2828731"/>
    <lineage>
        <taxon>Bacteria</taxon>
        <taxon>Pseudomonadati</taxon>
        <taxon>Pseudomonadota</taxon>
        <taxon>Betaproteobacteria</taxon>
        <taxon>Burkholderiales</taxon>
        <taxon>Oxalobacteraceae</taxon>
        <taxon>Undibacterium</taxon>
    </lineage>
</organism>
<proteinExistence type="predicted"/>
<evidence type="ECO:0000259" key="3">
    <source>
        <dbReference type="Pfam" id="PF13699"/>
    </source>
</evidence>
<feature type="compositionally biased region" description="Basic and acidic residues" evidence="2">
    <location>
        <begin position="55"/>
        <end position="65"/>
    </location>
</feature>
<feature type="compositionally biased region" description="Polar residues" evidence="2">
    <location>
        <begin position="29"/>
        <end position="44"/>
    </location>
</feature>
<dbReference type="InterPro" id="IPR025295">
    <property type="entry name" value="eCIS_core_dom"/>
</dbReference>
<gene>
    <name evidence="4" type="ORF">KDM92_11600</name>
</gene>
<keyword evidence="1" id="KW-0175">Coiled coil</keyword>
<reference evidence="4 5" key="1">
    <citation type="submission" date="2021-04" db="EMBL/GenBank/DDBJ databases">
        <title>novel species isolated from subtropical streams in China.</title>
        <authorList>
            <person name="Lu H."/>
        </authorList>
    </citation>
    <scope>NUCLEOTIDE SEQUENCE [LARGE SCALE GENOMIC DNA]</scope>
    <source>
        <strain evidence="4 5">BYS107W</strain>
    </source>
</reference>
<evidence type="ECO:0000256" key="2">
    <source>
        <dbReference type="SAM" id="MobiDB-lite"/>
    </source>
</evidence>